<accession>A0ABZ0GRE3</accession>
<organism evidence="1 2">
    <name type="scientific">Thalassotalea fonticola</name>
    <dbReference type="NCBI Taxonomy" id="3065649"/>
    <lineage>
        <taxon>Bacteria</taxon>
        <taxon>Pseudomonadati</taxon>
        <taxon>Pseudomonadota</taxon>
        <taxon>Gammaproteobacteria</taxon>
        <taxon>Alteromonadales</taxon>
        <taxon>Colwelliaceae</taxon>
        <taxon>Thalassotalea</taxon>
    </lineage>
</organism>
<keyword evidence="2" id="KW-1185">Reference proteome</keyword>
<sequence length="45" mass="5408">MEDQNEVIEEKNTLESTKFDYDNGGWPRDFDIRIEVAEQREVFDV</sequence>
<name>A0ABZ0GRE3_9GAMM</name>
<proteinExistence type="predicted"/>
<dbReference type="Proteomes" id="UP001301442">
    <property type="component" value="Chromosome"/>
</dbReference>
<gene>
    <name evidence="1" type="ORF">RI844_03825</name>
</gene>
<dbReference type="RefSeq" id="WP_348397143.1">
    <property type="nucleotide sequence ID" value="NZ_CP136600.1"/>
</dbReference>
<reference evidence="1 2" key="1">
    <citation type="submission" date="2023-09" db="EMBL/GenBank/DDBJ databases">
        <authorList>
            <person name="Qi X."/>
        </authorList>
    </citation>
    <scope>NUCLEOTIDE SEQUENCE [LARGE SCALE GENOMIC DNA]</scope>
    <source>
        <strain evidence="1 2">S1-1</strain>
    </source>
</reference>
<evidence type="ECO:0000313" key="1">
    <source>
        <dbReference type="EMBL" id="WOH38373.1"/>
    </source>
</evidence>
<dbReference type="EMBL" id="CP136600">
    <property type="protein sequence ID" value="WOH38373.1"/>
    <property type="molecule type" value="Genomic_DNA"/>
</dbReference>
<protein>
    <submittedName>
        <fullName evidence="1">Uncharacterized protein</fullName>
    </submittedName>
</protein>
<evidence type="ECO:0000313" key="2">
    <source>
        <dbReference type="Proteomes" id="UP001301442"/>
    </source>
</evidence>